<dbReference type="SMART" id="SM00327">
    <property type="entry name" value="VWA"/>
    <property type="match status" value="1"/>
</dbReference>
<dbReference type="EMBL" id="DS113723">
    <property type="protein sequence ID" value="EAX97264.1"/>
    <property type="molecule type" value="Genomic_DNA"/>
</dbReference>
<dbReference type="SMR" id="A2FCX8"/>
<dbReference type="InterPro" id="IPR010734">
    <property type="entry name" value="Copine_C"/>
</dbReference>
<dbReference type="SUPFAM" id="SSF49562">
    <property type="entry name" value="C2 domain (Calcium/lipid-binding domain, CaLB)"/>
    <property type="match status" value="2"/>
</dbReference>
<dbReference type="STRING" id="5722.A2FCX8"/>
<dbReference type="InterPro" id="IPR002035">
    <property type="entry name" value="VWF_A"/>
</dbReference>
<dbReference type="Pfam" id="PF00168">
    <property type="entry name" value="C2"/>
    <property type="match status" value="2"/>
</dbReference>
<proteinExistence type="inferred from homology"/>
<dbReference type="SMART" id="SM00239">
    <property type="entry name" value="C2"/>
    <property type="match status" value="2"/>
</dbReference>
<dbReference type="InterPro" id="IPR045052">
    <property type="entry name" value="Copine"/>
</dbReference>
<dbReference type="InterPro" id="IPR037768">
    <property type="entry name" value="C2B_Copine"/>
</dbReference>
<sequence>MSIAYSGYTQQFKPQNKLNKDNARISDVTANQMNIQEPIINMHLSCTDLPRLDLASPSDPMIVMQIPANGTYIEIARTEVIWNNPNPNFVKVLQAAYIFETRQPLRFAIYDADSEKAALKSHDLIGYVDTDVQTMATNLEKKQEFPIQSHKSTKAKLTIVAEQVTVNNTVLDLQIEAVKMKKMRTFSKNQPFLMMSKLSESGVNIPVFRSEVIPKCYRCTWAPFRVSLQAVANGNADCPILISLMDNHVSKPDQVIGSVQLTANNIVASIGKDIDVMDKKNKKTGIIRIRSARIKKTANLVDYLKDGLQLNLITAIDFTGSNLSPNQPNSLHYIAPGVMNQYESCICSIGEIVCPYDTDQLFPVYGFGGCINGKVDHCFPLTFRPEQPNVQGMAGILDVYRNAIRNVQLSGPTYFAPVISAASAIARQSFAQSRTYTILLILTDGAINDFAQTANAIVAASDAPLSIIIVGVGNADFSAMDALDGDERGLRNSQGIYAKRDIVQFVPFRNFQGNAWGALPAEVLAEVPKQVSEFCESIGYLPAALRN</sequence>
<dbReference type="eggNOG" id="KOG1327">
    <property type="taxonomic scope" value="Eukaryota"/>
</dbReference>
<dbReference type="InterPro" id="IPR035892">
    <property type="entry name" value="C2_domain_sf"/>
</dbReference>
<comment type="similarity">
    <text evidence="1">Belongs to the copine family.</text>
</comment>
<dbReference type="GO" id="GO:0071277">
    <property type="term" value="P:cellular response to calcium ion"/>
    <property type="evidence" value="ECO:0000318"/>
    <property type="project" value="GO_Central"/>
</dbReference>
<dbReference type="RefSeq" id="XP_001310194.1">
    <property type="nucleotide sequence ID" value="XM_001310193.1"/>
</dbReference>
<protein>
    <submittedName>
        <fullName evidence="4">Copine family protein</fullName>
    </submittedName>
</protein>
<accession>A2FCX8</accession>
<dbReference type="Proteomes" id="UP000001542">
    <property type="component" value="Unassembled WGS sequence"/>
</dbReference>
<dbReference type="CDD" id="cd04047">
    <property type="entry name" value="C2B_Copine"/>
    <property type="match status" value="1"/>
</dbReference>
<dbReference type="Gene3D" id="2.60.40.150">
    <property type="entry name" value="C2 domain"/>
    <property type="match status" value="2"/>
</dbReference>
<dbReference type="InterPro" id="IPR036465">
    <property type="entry name" value="vWFA_dom_sf"/>
</dbReference>
<dbReference type="InParanoid" id="A2FCX8"/>
<dbReference type="FunFam" id="3.40.50.410:FF:000147">
    <property type="entry name" value="Copine family protein"/>
    <property type="match status" value="1"/>
</dbReference>
<dbReference type="SUPFAM" id="SSF53300">
    <property type="entry name" value="vWA-like"/>
    <property type="match status" value="1"/>
</dbReference>
<dbReference type="OMA" id="CSIGTRD"/>
<evidence type="ECO:0000313" key="5">
    <source>
        <dbReference type="Proteomes" id="UP000001542"/>
    </source>
</evidence>
<dbReference type="GO" id="GO:0005544">
    <property type="term" value="F:calcium-dependent phospholipid binding"/>
    <property type="evidence" value="ECO:0000318"/>
    <property type="project" value="GO_Central"/>
</dbReference>
<gene>
    <name evidence="4" type="ORF">TVAG_037710</name>
</gene>
<dbReference type="CDD" id="cd04048">
    <property type="entry name" value="C2A_Copine"/>
    <property type="match status" value="1"/>
</dbReference>
<feature type="domain" description="C2" evidence="3">
    <location>
        <begin position="20"/>
        <end position="147"/>
    </location>
</feature>
<reference evidence="4" key="1">
    <citation type="submission" date="2006-10" db="EMBL/GenBank/DDBJ databases">
        <authorList>
            <person name="Amadeo P."/>
            <person name="Zhao Q."/>
            <person name="Wortman J."/>
            <person name="Fraser-Liggett C."/>
            <person name="Carlton J."/>
        </authorList>
    </citation>
    <scope>NUCLEOTIDE SEQUENCE</scope>
    <source>
        <strain evidence="4">G3</strain>
    </source>
</reference>
<dbReference type="PANTHER" id="PTHR10857">
    <property type="entry name" value="COPINE"/>
    <property type="match status" value="1"/>
</dbReference>
<name>A2FCX8_TRIV3</name>
<dbReference type="OrthoDB" id="5855668at2759"/>
<evidence type="ECO:0000256" key="2">
    <source>
        <dbReference type="ARBA" id="ARBA00022737"/>
    </source>
</evidence>
<evidence type="ECO:0000313" key="4">
    <source>
        <dbReference type="EMBL" id="EAX97264.1"/>
    </source>
</evidence>
<organism evidence="4 5">
    <name type="scientific">Trichomonas vaginalis (strain ATCC PRA-98 / G3)</name>
    <dbReference type="NCBI Taxonomy" id="412133"/>
    <lineage>
        <taxon>Eukaryota</taxon>
        <taxon>Metamonada</taxon>
        <taxon>Parabasalia</taxon>
        <taxon>Trichomonadida</taxon>
        <taxon>Trichomonadidae</taxon>
        <taxon>Trichomonas</taxon>
    </lineage>
</organism>
<dbReference type="Pfam" id="PF07002">
    <property type="entry name" value="Copine"/>
    <property type="match status" value="1"/>
</dbReference>
<dbReference type="AlphaFoldDB" id="A2FCX8"/>
<dbReference type="InterPro" id="IPR000008">
    <property type="entry name" value="C2_dom"/>
</dbReference>
<keyword evidence="5" id="KW-1185">Reference proteome</keyword>
<reference evidence="4" key="2">
    <citation type="journal article" date="2007" name="Science">
        <title>Draft genome sequence of the sexually transmitted pathogen Trichomonas vaginalis.</title>
        <authorList>
            <person name="Carlton J.M."/>
            <person name="Hirt R.P."/>
            <person name="Silva J.C."/>
            <person name="Delcher A.L."/>
            <person name="Schatz M."/>
            <person name="Zhao Q."/>
            <person name="Wortman J.R."/>
            <person name="Bidwell S.L."/>
            <person name="Alsmark U.C.M."/>
            <person name="Besteiro S."/>
            <person name="Sicheritz-Ponten T."/>
            <person name="Noel C.J."/>
            <person name="Dacks J.B."/>
            <person name="Foster P.G."/>
            <person name="Simillion C."/>
            <person name="Van de Peer Y."/>
            <person name="Miranda-Saavedra D."/>
            <person name="Barton G.J."/>
            <person name="Westrop G.D."/>
            <person name="Mueller S."/>
            <person name="Dessi D."/>
            <person name="Fiori P.L."/>
            <person name="Ren Q."/>
            <person name="Paulsen I."/>
            <person name="Zhang H."/>
            <person name="Bastida-Corcuera F.D."/>
            <person name="Simoes-Barbosa A."/>
            <person name="Brown M.T."/>
            <person name="Hayes R.D."/>
            <person name="Mukherjee M."/>
            <person name="Okumura C.Y."/>
            <person name="Schneider R."/>
            <person name="Smith A.J."/>
            <person name="Vanacova S."/>
            <person name="Villalvazo M."/>
            <person name="Haas B.J."/>
            <person name="Pertea M."/>
            <person name="Feldblyum T.V."/>
            <person name="Utterback T.R."/>
            <person name="Shu C.L."/>
            <person name="Osoegawa K."/>
            <person name="de Jong P.J."/>
            <person name="Hrdy I."/>
            <person name="Horvathova L."/>
            <person name="Zubacova Z."/>
            <person name="Dolezal P."/>
            <person name="Malik S.B."/>
            <person name="Logsdon J.M. Jr."/>
            <person name="Henze K."/>
            <person name="Gupta A."/>
            <person name="Wang C.C."/>
            <person name="Dunne R.L."/>
            <person name="Upcroft J.A."/>
            <person name="Upcroft P."/>
            <person name="White O."/>
            <person name="Salzberg S.L."/>
            <person name="Tang P."/>
            <person name="Chiu C.-H."/>
            <person name="Lee Y.-S."/>
            <person name="Embley T.M."/>
            <person name="Coombs G.H."/>
            <person name="Mottram J.C."/>
            <person name="Tachezy J."/>
            <person name="Fraser-Liggett C.M."/>
            <person name="Johnson P.J."/>
        </authorList>
    </citation>
    <scope>NUCLEOTIDE SEQUENCE [LARGE SCALE GENOMIC DNA]</scope>
    <source>
        <strain evidence="4">G3</strain>
    </source>
</reference>
<dbReference type="Gene3D" id="3.40.50.410">
    <property type="entry name" value="von Willebrand factor, type A domain"/>
    <property type="match status" value="1"/>
</dbReference>
<keyword evidence="2" id="KW-0677">Repeat</keyword>
<dbReference type="VEuPathDB" id="TrichDB:TVAG_037710"/>
<dbReference type="PROSITE" id="PS50004">
    <property type="entry name" value="C2"/>
    <property type="match status" value="1"/>
</dbReference>
<dbReference type="VEuPathDB" id="TrichDB:TVAGG3_0417870"/>
<evidence type="ECO:0000259" key="3">
    <source>
        <dbReference type="PROSITE" id="PS50004"/>
    </source>
</evidence>
<evidence type="ECO:0000256" key="1">
    <source>
        <dbReference type="ARBA" id="ARBA00009048"/>
    </source>
</evidence>
<dbReference type="GO" id="GO:0005886">
    <property type="term" value="C:plasma membrane"/>
    <property type="evidence" value="ECO:0000318"/>
    <property type="project" value="GO_Central"/>
</dbReference>
<dbReference type="PANTHER" id="PTHR10857:SF106">
    <property type="entry name" value="C2 DOMAIN-CONTAINING PROTEIN"/>
    <property type="match status" value="1"/>
</dbReference>
<dbReference type="KEGG" id="tva:4755045"/>